<evidence type="ECO:0000256" key="3">
    <source>
        <dbReference type="ARBA" id="ARBA00011270"/>
    </source>
</evidence>
<dbReference type="PROSITE" id="PS00167">
    <property type="entry name" value="TRP_SYNTHASE_ALPHA"/>
    <property type="match status" value="1"/>
</dbReference>
<dbReference type="InterPro" id="IPR013785">
    <property type="entry name" value="Aldolase_TIM"/>
</dbReference>
<evidence type="ECO:0000256" key="5">
    <source>
        <dbReference type="ARBA" id="ARBA00022822"/>
    </source>
</evidence>
<feature type="active site" description="Proton acceptor" evidence="9">
    <location>
        <position position="52"/>
    </location>
</feature>
<comment type="caution">
    <text evidence="11">The sequence shown here is derived from an EMBL/GenBank/DDBJ whole genome shotgun (WGS) entry which is preliminary data.</text>
</comment>
<evidence type="ECO:0000256" key="8">
    <source>
        <dbReference type="ARBA" id="ARBA00049047"/>
    </source>
</evidence>
<dbReference type="PANTHER" id="PTHR43406:SF1">
    <property type="entry name" value="TRYPTOPHAN SYNTHASE ALPHA CHAIN, CHLOROPLASTIC"/>
    <property type="match status" value="1"/>
</dbReference>
<sequence length="270" mass="28060">MSAVSRLDRRLAELAGRGRKALVPFITAGDPGLDATVPVMHALVAAGADIIELGVPFSDPMADGVVIQKSSERALARGLNTPGLFAMVAEFRQRDADTPVVLMGYLNPIERRGWEWYAAQAAQAGVDALLIVDLPPEEAGDARVVLNRHGLQLIALLAPTTDGARLREACAQAQGYLYYVSMAGVTGTGLQHADDLRQRVESIRAAAGVPVLVGFGIKDAATARACAAFADGVIVGSALVSVLAECEGPDAAAAAARAFLAPLREAVDPA</sequence>
<evidence type="ECO:0000313" key="11">
    <source>
        <dbReference type="EMBL" id="GGF92504.1"/>
    </source>
</evidence>
<keyword evidence="7 9" id="KW-0456">Lyase</keyword>
<dbReference type="EC" id="4.2.1.20" evidence="9"/>
<evidence type="ECO:0000313" key="12">
    <source>
        <dbReference type="Proteomes" id="UP000632858"/>
    </source>
</evidence>
<dbReference type="Gene3D" id="3.20.20.70">
    <property type="entry name" value="Aldolase class I"/>
    <property type="match status" value="1"/>
</dbReference>
<name>A0A917CLD9_9GAMM</name>
<dbReference type="GO" id="GO:0004834">
    <property type="term" value="F:tryptophan synthase activity"/>
    <property type="evidence" value="ECO:0007669"/>
    <property type="project" value="UniProtKB-UniRule"/>
</dbReference>
<dbReference type="InterPro" id="IPR002028">
    <property type="entry name" value="Trp_synthase_suA"/>
</dbReference>
<dbReference type="InterPro" id="IPR011060">
    <property type="entry name" value="RibuloseP-bd_barrel"/>
</dbReference>
<dbReference type="PANTHER" id="PTHR43406">
    <property type="entry name" value="TRYPTOPHAN SYNTHASE, ALPHA CHAIN"/>
    <property type="match status" value="1"/>
</dbReference>
<dbReference type="AlphaFoldDB" id="A0A917CLD9"/>
<evidence type="ECO:0000256" key="2">
    <source>
        <dbReference type="ARBA" id="ARBA00004733"/>
    </source>
</evidence>
<comment type="subunit">
    <text evidence="3 9">Tetramer of two alpha and two beta chains.</text>
</comment>
<comment type="pathway">
    <text evidence="2 9">Amino-acid biosynthesis; L-tryptophan biosynthesis; L-tryptophan from chorismate: step 5/5.</text>
</comment>
<keyword evidence="5 9" id="KW-0822">Tryptophan biosynthesis</keyword>
<evidence type="ECO:0000256" key="4">
    <source>
        <dbReference type="ARBA" id="ARBA00022605"/>
    </source>
</evidence>
<dbReference type="InterPro" id="IPR018204">
    <property type="entry name" value="Trp_synthase_alpha_AS"/>
</dbReference>
<evidence type="ECO:0000256" key="1">
    <source>
        <dbReference type="ARBA" id="ARBA00003365"/>
    </source>
</evidence>
<reference evidence="11" key="1">
    <citation type="journal article" date="2014" name="Int. J. Syst. Evol. Microbiol.">
        <title>Complete genome sequence of Corynebacterium casei LMG S-19264T (=DSM 44701T), isolated from a smear-ripened cheese.</title>
        <authorList>
            <consortium name="US DOE Joint Genome Institute (JGI-PGF)"/>
            <person name="Walter F."/>
            <person name="Albersmeier A."/>
            <person name="Kalinowski J."/>
            <person name="Ruckert C."/>
        </authorList>
    </citation>
    <scope>NUCLEOTIDE SEQUENCE</scope>
    <source>
        <strain evidence="11">CGMCC 1.12726</strain>
    </source>
</reference>
<comment type="similarity">
    <text evidence="9 10">Belongs to the TrpA family.</text>
</comment>
<dbReference type="SUPFAM" id="SSF51366">
    <property type="entry name" value="Ribulose-phoshate binding barrel"/>
    <property type="match status" value="1"/>
</dbReference>
<evidence type="ECO:0000256" key="6">
    <source>
        <dbReference type="ARBA" id="ARBA00023141"/>
    </source>
</evidence>
<keyword evidence="12" id="KW-1185">Reference proteome</keyword>
<dbReference type="EMBL" id="BMFO01000002">
    <property type="protein sequence ID" value="GGF92504.1"/>
    <property type="molecule type" value="Genomic_DNA"/>
</dbReference>
<dbReference type="NCBIfam" id="TIGR00262">
    <property type="entry name" value="trpA"/>
    <property type="match status" value="1"/>
</dbReference>
<keyword evidence="4 9" id="KW-0028">Amino-acid biosynthesis</keyword>
<evidence type="ECO:0000256" key="7">
    <source>
        <dbReference type="ARBA" id="ARBA00023239"/>
    </source>
</evidence>
<comment type="function">
    <text evidence="1 9">The alpha subunit is responsible for the aldol cleavage of indoleglycerol phosphate to indole and glyceraldehyde 3-phosphate.</text>
</comment>
<dbReference type="FunFam" id="3.20.20.70:FF:000037">
    <property type="entry name" value="Tryptophan synthase alpha chain"/>
    <property type="match status" value="1"/>
</dbReference>
<feature type="active site" description="Proton acceptor" evidence="9">
    <location>
        <position position="63"/>
    </location>
</feature>
<evidence type="ECO:0000256" key="10">
    <source>
        <dbReference type="RuleBase" id="RU003662"/>
    </source>
</evidence>
<comment type="catalytic activity">
    <reaction evidence="8 9">
        <text>(1S,2R)-1-C-(indol-3-yl)glycerol 3-phosphate + L-serine = D-glyceraldehyde 3-phosphate + L-tryptophan + H2O</text>
        <dbReference type="Rhea" id="RHEA:10532"/>
        <dbReference type="ChEBI" id="CHEBI:15377"/>
        <dbReference type="ChEBI" id="CHEBI:33384"/>
        <dbReference type="ChEBI" id="CHEBI:57912"/>
        <dbReference type="ChEBI" id="CHEBI:58866"/>
        <dbReference type="ChEBI" id="CHEBI:59776"/>
        <dbReference type="EC" id="4.2.1.20"/>
    </reaction>
</comment>
<organism evidence="11 12">
    <name type="scientific">Arenimonas maotaiensis</name>
    <dbReference type="NCBI Taxonomy" id="1446479"/>
    <lineage>
        <taxon>Bacteria</taxon>
        <taxon>Pseudomonadati</taxon>
        <taxon>Pseudomonadota</taxon>
        <taxon>Gammaproteobacteria</taxon>
        <taxon>Lysobacterales</taxon>
        <taxon>Lysobacteraceae</taxon>
        <taxon>Arenimonas</taxon>
    </lineage>
</organism>
<proteinExistence type="inferred from homology"/>
<protein>
    <recommendedName>
        <fullName evidence="9">Tryptophan synthase alpha chain</fullName>
        <ecNumber evidence="9">4.2.1.20</ecNumber>
    </recommendedName>
</protein>
<keyword evidence="6 9" id="KW-0057">Aromatic amino acid biosynthesis</keyword>
<dbReference type="Pfam" id="PF00290">
    <property type="entry name" value="Trp_syntA"/>
    <property type="match status" value="1"/>
</dbReference>
<dbReference type="CDD" id="cd04724">
    <property type="entry name" value="Tryptophan_synthase_alpha"/>
    <property type="match status" value="1"/>
</dbReference>
<reference evidence="11" key="2">
    <citation type="submission" date="2020-09" db="EMBL/GenBank/DDBJ databases">
        <authorList>
            <person name="Sun Q."/>
            <person name="Zhou Y."/>
        </authorList>
    </citation>
    <scope>NUCLEOTIDE SEQUENCE</scope>
    <source>
        <strain evidence="11">CGMCC 1.12726</strain>
    </source>
</reference>
<dbReference type="RefSeq" id="WP_188449045.1">
    <property type="nucleotide sequence ID" value="NZ_BMFO01000002.1"/>
</dbReference>
<dbReference type="HAMAP" id="MF_00131">
    <property type="entry name" value="Trp_synth_alpha"/>
    <property type="match status" value="1"/>
</dbReference>
<gene>
    <name evidence="9 11" type="primary">trpA</name>
    <name evidence="11" type="ORF">GCM10010960_13020</name>
</gene>
<dbReference type="GO" id="GO:0005829">
    <property type="term" value="C:cytosol"/>
    <property type="evidence" value="ECO:0007669"/>
    <property type="project" value="TreeGrafter"/>
</dbReference>
<evidence type="ECO:0000256" key="9">
    <source>
        <dbReference type="HAMAP-Rule" id="MF_00131"/>
    </source>
</evidence>
<dbReference type="Proteomes" id="UP000632858">
    <property type="component" value="Unassembled WGS sequence"/>
</dbReference>
<accession>A0A917CLD9</accession>